<dbReference type="PANTHER" id="PTHR47338:SF20">
    <property type="entry name" value="ZN(II)2CYS6 TRANSCRIPTION FACTOR (EUROFUNG)"/>
    <property type="match status" value="1"/>
</dbReference>
<keyword evidence="4" id="KW-0804">Transcription</keyword>
<reference evidence="7 8" key="1">
    <citation type="submission" date="2020-01" db="EMBL/GenBank/DDBJ databases">
        <authorList>
            <consortium name="DOE Joint Genome Institute"/>
            <person name="Haridas S."/>
            <person name="Albert R."/>
            <person name="Binder M."/>
            <person name="Bloem J."/>
            <person name="Labutti K."/>
            <person name="Salamov A."/>
            <person name="Andreopoulos B."/>
            <person name="Baker S.E."/>
            <person name="Barry K."/>
            <person name="Bills G."/>
            <person name="Bluhm B.H."/>
            <person name="Cannon C."/>
            <person name="Castanera R."/>
            <person name="Culley D.E."/>
            <person name="Daum C."/>
            <person name="Ezra D."/>
            <person name="Gonzalez J.B."/>
            <person name="Henrissat B."/>
            <person name="Kuo A."/>
            <person name="Liang C."/>
            <person name="Lipzen A."/>
            <person name="Lutzoni F."/>
            <person name="Magnuson J."/>
            <person name="Mondo S."/>
            <person name="Nolan M."/>
            <person name="Ohm R."/>
            <person name="Pangilinan J."/>
            <person name="Park H.-J.H."/>
            <person name="Ramirez L."/>
            <person name="Alfaro M."/>
            <person name="Sun H."/>
            <person name="Tritt A."/>
            <person name="Yoshinaga Y."/>
            <person name="Zwiers L.-H.L."/>
            <person name="Turgeon B.G."/>
            <person name="Goodwin S.B."/>
            <person name="Spatafora J.W."/>
            <person name="Crous P.W."/>
            <person name="Grigoriev I.V."/>
        </authorList>
    </citation>
    <scope>NUCLEOTIDE SEQUENCE [LARGE SCALE GENOMIC DNA]</scope>
    <source>
        <strain evidence="7 8">CBS 611.86</strain>
    </source>
</reference>
<feature type="domain" description="Xylanolytic transcriptional activator regulatory" evidence="6">
    <location>
        <begin position="27"/>
        <end position="170"/>
    </location>
</feature>
<dbReference type="AlphaFoldDB" id="A0A7C8I8G4"/>
<evidence type="ECO:0000256" key="1">
    <source>
        <dbReference type="ARBA" id="ARBA00004123"/>
    </source>
</evidence>
<evidence type="ECO:0000313" key="8">
    <source>
        <dbReference type="Proteomes" id="UP000481861"/>
    </source>
</evidence>
<dbReference type="InterPro" id="IPR007219">
    <property type="entry name" value="XnlR_reg_dom"/>
</dbReference>
<protein>
    <recommendedName>
        <fullName evidence="6">Xylanolytic transcriptional activator regulatory domain-containing protein</fullName>
    </recommendedName>
</protein>
<comment type="caution">
    <text evidence="7">The sequence shown here is derived from an EMBL/GenBank/DDBJ whole genome shotgun (WGS) entry which is preliminary data.</text>
</comment>
<dbReference type="InterPro" id="IPR050815">
    <property type="entry name" value="TF_fung"/>
</dbReference>
<dbReference type="GO" id="GO:0000981">
    <property type="term" value="F:DNA-binding transcription factor activity, RNA polymerase II-specific"/>
    <property type="evidence" value="ECO:0007669"/>
    <property type="project" value="InterPro"/>
</dbReference>
<gene>
    <name evidence="7" type="ORF">BDV95DRAFT_162291</name>
</gene>
<evidence type="ECO:0000259" key="6">
    <source>
        <dbReference type="Pfam" id="PF04082"/>
    </source>
</evidence>
<dbReference type="Pfam" id="PF04082">
    <property type="entry name" value="Fungal_trans"/>
    <property type="match status" value="1"/>
</dbReference>
<dbReference type="GO" id="GO:0003677">
    <property type="term" value="F:DNA binding"/>
    <property type="evidence" value="ECO:0007669"/>
    <property type="project" value="InterPro"/>
</dbReference>
<dbReference type="EMBL" id="JAADJZ010000021">
    <property type="protein sequence ID" value="KAF2867810.1"/>
    <property type="molecule type" value="Genomic_DNA"/>
</dbReference>
<name>A0A7C8I8G4_9PLEO</name>
<evidence type="ECO:0000313" key="7">
    <source>
        <dbReference type="EMBL" id="KAF2867810.1"/>
    </source>
</evidence>
<sequence length="457" mass="51017">MSSTVHYIVFRAIAAVTITHSRRFDSLTNDQRHVLSDDLRRQVIMEAIGHLSLQSLQAVLILTIRDYGAGRLSEFWNLVALAKRMGTQLGLRDLVANQCDNFHQLSTIPPRMLPLPVSLVDREEKIRAYWMTEVLDGSSTVGAAWNVNISKPEYTGLLPCNDTIWAFPEAVISAWAFGDFGMSSTYSLYAMLVTSELFHVHCFLQQSFDTQLATERVRWQGECKAVDERLINWRAKFVIAQEKTATEKGEAYDPNIVLTHCALDLATISLYQRLALPPSGLDDDQGPWYHAIQRCLDACDSIAGLLQSMEESHLENISPLIISCIFVASRFFVVHAKLLDVQIPQNLDLLVHSLKICGLRWPYARRLEKVIRTATADHALPSTMSSLPVQFHDLQYSCLDIDEALRVWAEGLEPWTTHLAGLGRDQDALLMPNVGIGGADIANGGTLMRAATPMAQA</sequence>
<evidence type="ECO:0000256" key="2">
    <source>
        <dbReference type="ARBA" id="ARBA00022723"/>
    </source>
</evidence>
<dbReference type="OrthoDB" id="3862662at2759"/>
<keyword evidence="2" id="KW-0479">Metal-binding</keyword>
<evidence type="ECO:0000256" key="3">
    <source>
        <dbReference type="ARBA" id="ARBA00023015"/>
    </source>
</evidence>
<accession>A0A7C8I8G4</accession>
<keyword evidence="3" id="KW-0805">Transcription regulation</keyword>
<evidence type="ECO:0000256" key="4">
    <source>
        <dbReference type="ARBA" id="ARBA00023163"/>
    </source>
</evidence>
<dbReference type="GO" id="GO:0005634">
    <property type="term" value="C:nucleus"/>
    <property type="evidence" value="ECO:0007669"/>
    <property type="project" value="UniProtKB-SubCell"/>
</dbReference>
<organism evidence="7 8">
    <name type="scientific">Massariosphaeria phaeospora</name>
    <dbReference type="NCBI Taxonomy" id="100035"/>
    <lineage>
        <taxon>Eukaryota</taxon>
        <taxon>Fungi</taxon>
        <taxon>Dikarya</taxon>
        <taxon>Ascomycota</taxon>
        <taxon>Pezizomycotina</taxon>
        <taxon>Dothideomycetes</taxon>
        <taxon>Pleosporomycetidae</taxon>
        <taxon>Pleosporales</taxon>
        <taxon>Pleosporales incertae sedis</taxon>
        <taxon>Massariosphaeria</taxon>
    </lineage>
</organism>
<dbReference type="PANTHER" id="PTHR47338">
    <property type="entry name" value="ZN(II)2CYS6 TRANSCRIPTION FACTOR (EUROFUNG)-RELATED"/>
    <property type="match status" value="1"/>
</dbReference>
<dbReference type="CDD" id="cd12148">
    <property type="entry name" value="fungal_TF_MHR"/>
    <property type="match status" value="1"/>
</dbReference>
<dbReference type="GO" id="GO:0008270">
    <property type="term" value="F:zinc ion binding"/>
    <property type="evidence" value="ECO:0007669"/>
    <property type="project" value="InterPro"/>
</dbReference>
<dbReference type="GO" id="GO:0006351">
    <property type="term" value="P:DNA-templated transcription"/>
    <property type="evidence" value="ECO:0007669"/>
    <property type="project" value="InterPro"/>
</dbReference>
<comment type="subcellular location">
    <subcellularLocation>
        <location evidence="1">Nucleus</location>
    </subcellularLocation>
</comment>
<dbReference type="Proteomes" id="UP000481861">
    <property type="component" value="Unassembled WGS sequence"/>
</dbReference>
<keyword evidence="8" id="KW-1185">Reference proteome</keyword>
<evidence type="ECO:0000256" key="5">
    <source>
        <dbReference type="ARBA" id="ARBA00023242"/>
    </source>
</evidence>
<proteinExistence type="predicted"/>
<keyword evidence="5" id="KW-0539">Nucleus</keyword>